<feature type="transmembrane region" description="Helical" evidence="8">
    <location>
        <begin position="56"/>
        <end position="76"/>
    </location>
</feature>
<keyword evidence="3 8" id="KW-0812">Transmembrane</keyword>
<evidence type="ECO:0000256" key="6">
    <source>
        <dbReference type="ARBA" id="ARBA00023136"/>
    </source>
</evidence>
<dbReference type="Proteomes" id="UP000095282">
    <property type="component" value="Unplaced"/>
</dbReference>
<dbReference type="PANTHER" id="PTHR22811">
    <property type="entry name" value="TRANSMEMBRANE EMP24 DOMAIN-CONTAINING PROTEIN"/>
    <property type="match status" value="1"/>
</dbReference>
<comment type="subcellular location">
    <subcellularLocation>
        <location evidence="7">Endomembrane system</location>
        <topology evidence="7">Single-pass membrane protein</topology>
    </subcellularLocation>
    <subcellularLocation>
        <location evidence="1">Membrane</location>
        <topology evidence="1">Single-pass type I membrane protein</topology>
    </subcellularLocation>
</comment>
<dbReference type="PROSITE" id="PS50866">
    <property type="entry name" value="GOLD"/>
    <property type="match status" value="1"/>
</dbReference>
<reference evidence="11" key="1">
    <citation type="submission" date="2016-11" db="UniProtKB">
        <authorList>
            <consortium name="WormBaseParasite"/>
        </authorList>
    </citation>
    <scope>IDENTIFICATION</scope>
</reference>
<sequence length="489" mass="55823">MHNSKEDLDRFYSNSRRTSSITVPPHGIIPAVYNIETGYNPDCPQEQSGVRKSVKIVFVLLILTVLLVGFVFAILSRKYVSHWIVFTIFLFSIPWILFFLWCGFIYASLRTLLGQKTPPPSEEKTPEETSEDLLPFKTISPKQKWAEMSEHIEISKHLAECQCVLVTLGDISTLLPPEDYPSTQENTVRVEFKKKRKLKVMSGVPCQLIDGIVKRFKEKDQMSSQRSIVLIYLFTAADHPKNGENFAEKLVENRRFVNEIKEIFGEHGARNETFEASDSQFLMIKKDGITWINYGCYSSPPAASYFIHVDANEEQCFFDRLTSGTKMGLMFEVAEGGFLDIDVKIHGPDNKEIYKGERESSGKFTFAAHMDGIYTYCFGNKMSTMTPKAVMFTVEITEPHQQAPGAAASQDAADNAKLEEMVRELSSALMSVKHEQEYMEVRERVHRNINENTNSRVVMWAAFEAFVLVGMTIGQVFYLKRFFEVRTMV</sequence>
<dbReference type="WBParaSite" id="Csp11.Scaffold630.g22255.t2">
    <property type="protein sequence ID" value="Csp11.Scaffold630.g22255.t2"/>
    <property type="gene ID" value="Csp11.Scaffold630.g22255"/>
</dbReference>
<dbReference type="InterPro" id="IPR036598">
    <property type="entry name" value="GOLD_dom_sf"/>
</dbReference>
<feature type="transmembrane region" description="Helical" evidence="8">
    <location>
        <begin position="83"/>
        <end position="109"/>
    </location>
</feature>
<evidence type="ECO:0000256" key="8">
    <source>
        <dbReference type="SAM" id="Phobius"/>
    </source>
</evidence>
<dbReference type="Pfam" id="PF01105">
    <property type="entry name" value="EMP24_GP25L"/>
    <property type="match status" value="1"/>
</dbReference>
<protein>
    <submittedName>
        <fullName evidence="11">GOLD domain-containing protein</fullName>
    </submittedName>
</protein>
<evidence type="ECO:0000313" key="11">
    <source>
        <dbReference type="WBParaSite" id="Csp11.Scaffold630.g22255.t2"/>
    </source>
</evidence>
<feature type="domain" description="GOLD" evidence="9">
    <location>
        <begin position="314"/>
        <end position="396"/>
    </location>
</feature>
<organism evidence="10 11">
    <name type="scientific">Caenorhabditis tropicalis</name>
    <dbReference type="NCBI Taxonomy" id="1561998"/>
    <lineage>
        <taxon>Eukaryota</taxon>
        <taxon>Metazoa</taxon>
        <taxon>Ecdysozoa</taxon>
        <taxon>Nematoda</taxon>
        <taxon>Chromadorea</taxon>
        <taxon>Rhabditida</taxon>
        <taxon>Rhabditina</taxon>
        <taxon>Rhabditomorpha</taxon>
        <taxon>Rhabditoidea</taxon>
        <taxon>Rhabditidae</taxon>
        <taxon>Peloderinae</taxon>
        <taxon>Caenorhabditis</taxon>
    </lineage>
</organism>
<dbReference type="SMART" id="SM01190">
    <property type="entry name" value="EMP24_GP25L"/>
    <property type="match status" value="1"/>
</dbReference>
<keyword evidence="10" id="KW-1185">Reference proteome</keyword>
<name>A0A1I7V4B4_9PELO</name>
<feature type="transmembrane region" description="Helical" evidence="8">
    <location>
        <begin position="457"/>
        <end position="479"/>
    </location>
</feature>
<dbReference type="eggNOG" id="KOG1692">
    <property type="taxonomic scope" value="Eukaryota"/>
</dbReference>
<keyword evidence="5 8" id="KW-1133">Transmembrane helix</keyword>
<accession>A0A1I7V4B4</accession>
<evidence type="ECO:0000256" key="3">
    <source>
        <dbReference type="ARBA" id="ARBA00022692"/>
    </source>
</evidence>
<evidence type="ECO:0000259" key="9">
    <source>
        <dbReference type="PROSITE" id="PS50866"/>
    </source>
</evidence>
<proteinExistence type="inferred from homology"/>
<evidence type="ECO:0000313" key="10">
    <source>
        <dbReference type="Proteomes" id="UP000095282"/>
    </source>
</evidence>
<dbReference type="AlphaFoldDB" id="A0A1I7V4B4"/>
<dbReference type="GO" id="GO:0016020">
    <property type="term" value="C:membrane"/>
    <property type="evidence" value="ECO:0007669"/>
    <property type="project" value="UniProtKB-SubCell"/>
</dbReference>
<evidence type="ECO:0000256" key="7">
    <source>
        <dbReference type="ARBA" id="ARBA00037847"/>
    </source>
</evidence>
<keyword evidence="4" id="KW-0732">Signal</keyword>
<dbReference type="InterPro" id="IPR009038">
    <property type="entry name" value="GOLD_dom"/>
</dbReference>
<keyword evidence="6 8" id="KW-0472">Membrane</keyword>
<dbReference type="GO" id="GO:0012505">
    <property type="term" value="C:endomembrane system"/>
    <property type="evidence" value="ECO:0007669"/>
    <property type="project" value="UniProtKB-SubCell"/>
</dbReference>
<evidence type="ECO:0000256" key="5">
    <source>
        <dbReference type="ARBA" id="ARBA00022989"/>
    </source>
</evidence>
<dbReference type="STRING" id="1561998.A0A1I7V4B4"/>
<dbReference type="InterPro" id="IPR015720">
    <property type="entry name" value="Emp24-like"/>
</dbReference>
<comment type="similarity">
    <text evidence="2">Belongs to the EMP24/GP25L family.</text>
</comment>
<evidence type="ECO:0000256" key="1">
    <source>
        <dbReference type="ARBA" id="ARBA00004479"/>
    </source>
</evidence>
<evidence type="ECO:0000256" key="2">
    <source>
        <dbReference type="ARBA" id="ARBA00007104"/>
    </source>
</evidence>
<dbReference type="SUPFAM" id="SSF101576">
    <property type="entry name" value="Supernatant protein factor (SPF), C-terminal domain"/>
    <property type="match status" value="1"/>
</dbReference>
<evidence type="ECO:0000256" key="4">
    <source>
        <dbReference type="ARBA" id="ARBA00022729"/>
    </source>
</evidence>